<gene>
    <name evidence="2" type="primary">AVEN_109256_1</name>
    <name evidence="2" type="ORF">TNCV_4975931</name>
</gene>
<name>A0A8X6SSD9_TRICX</name>
<dbReference type="AlphaFoldDB" id="A0A8X6SSD9"/>
<dbReference type="EMBL" id="BMAU01021309">
    <property type="protein sequence ID" value="GFY12093.1"/>
    <property type="molecule type" value="Genomic_DNA"/>
</dbReference>
<keyword evidence="3" id="KW-1185">Reference proteome</keyword>
<proteinExistence type="predicted"/>
<sequence>MFQAIKGFKKEDLKYAVSEIEEISSNIIIAGLKDLILNSNKYKKDSEFIQEFLRYVVSEQKLQEAEKDKKEKEYKLEIRKLEAEKRNRVSENTIPKQREDILVEAYVRELIKFIISVQTKEKSSLTSLYDKLESHLHALETLGITPDKCASILYPMVESCFPADFLKAWNRSNIFNTNTDAKERLNNIMQFLKKEVVGEERISLAVTRFGLGKNQKYKSLKKKQFSLENLRNKVPTAMGL</sequence>
<evidence type="ECO:0000313" key="2">
    <source>
        <dbReference type="EMBL" id="GFY12093.1"/>
    </source>
</evidence>
<organism evidence="2 3">
    <name type="scientific">Trichonephila clavipes</name>
    <name type="common">Golden silk orbweaver</name>
    <name type="synonym">Nephila clavipes</name>
    <dbReference type="NCBI Taxonomy" id="2585209"/>
    <lineage>
        <taxon>Eukaryota</taxon>
        <taxon>Metazoa</taxon>
        <taxon>Ecdysozoa</taxon>
        <taxon>Arthropoda</taxon>
        <taxon>Chelicerata</taxon>
        <taxon>Arachnida</taxon>
        <taxon>Araneae</taxon>
        <taxon>Araneomorphae</taxon>
        <taxon>Entelegynae</taxon>
        <taxon>Araneoidea</taxon>
        <taxon>Nephilidae</taxon>
        <taxon>Trichonephila</taxon>
    </lineage>
</organism>
<keyword evidence="1" id="KW-0175">Coiled coil</keyword>
<comment type="caution">
    <text evidence="2">The sequence shown here is derived from an EMBL/GenBank/DDBJ whole genome shotgun (WGS) entry which is preliminary data.</text>
</comment>
<accession>A0A8X6SSD9</accession>
<protein>
    <submittedName>
        <fullName evidence="2">Integrase catalytic domain-containing protein</fullName>
    </submittedName>
</protein>
<evidence type="ECO:0000256" key="1">
    <source>
        <dbReference type="SAM" id="Coils"/>
    </source>
</evidence>
<evidence type="ECO:0000313" key="3">
    <source>
        <dbReference type="Proteomes" id="UP000887159"/>
    </source>
</evidence>
<reference evidence="2" key="1">
    <citation type="submission" date="2020-08" db="EMBL/GenBank/DDBJ databases">
        <title>Multicomponent nature underlies the extraordinary mechanical properties of spider dragline silk.</title>
        <authorList>
            <person name="Kono N."/>
            <person name="Nakamura H."/>
            <person name="Mori M."/>
            <person name="Yoshida Y."/>
            <person name="Ohtoshi R."/>
            <person name="Malay A.D."/>
            <person name="Moran D.A.P."/>
            <person name="Tomita M."/>
            <person name="Numata K."/>
            <person name="Arakawa K."/>
        </authorList>
    </citation>
    <scope>NUCLEOTIDE SEQUENCE</scope>
</reference>
<feature type="coiled-coil region" evidence="1">
    <location>
        <begin position="55"/>
        <end position="87"/>
    </location>
</feature>
<dbReference type="Proteomes" id="UP000887159">
    <property type="component" value="Unassembled WGS sequence"/>
</dbReference>